<evidence type="ECO:0000256" key="4">
    <source>
        <dbReference type="ARBA" id="ARBA00022989"/>
    </source>
</evidence>
<dbReference type="PANTHER" id="PTHR47089">
    <property type="entry name" value="ABC TRANSPORTER, PERMEASE PROTEIN"/>
    <property type="match status" value="1"/>
</dbReference>
<dbReference type="CDD" id="cd06580">
    <property type="entry name" value="TM_PBP1_transp_TpRbsC_like"/>
    <property type="match status" value="1"/>
</dbReference>
<keyword evidence="8" id="KW-1185">Reference proteome</keyword>
<evidence type="ECO:0000256" key="3">
    <source>
        <dbReference type="ARBA" id="ARBA00022692"/>
    </source>
</evidence>
<keyword evidence="4 6" id="KW-1133">Transmembrane helix</keyword>
<dbReference type="EMBL" id="JAFBDZ010000003">
    <property type="protein sequence ID" value="MBM7586896.1"/>
    <property type="molecule type" value="Genomic_DNA"/>
</dbReference>
<dbReference type="Proteomes" id="UP001646157">
    <property type="component" value="Unassembled WGS sequence"/>
</dbReference>
<reference evidence="7 8" key="1">
    <citation type="submission" date="2021-01" db="EMBL/GenBank/DDBJ databases">
        <title>Genomic Encyclopedia of Type Strains, Phase IV (KMG-IV): sequencing the most valuable type-strain genomes for metagenomic binning, comparative biology and taxonomic classification.</title>
        <authorList>
            <person name="Goeker M."/>
        </authorList>
    </citation>
    <scope>NUCLEOTIDE SEQUENCE [LARGE SCALE GENOMIC DNA]</scope>
    <source>
        <strain evidence="7 8">DSM 24834</strain>
    </source>
</reference>
<comment type="caution">
    <text evidence="7">The sequence shown here is derived from an EMBL/GenBank/DDBJ whole genome shotgun (WGS) entry which is preliminary data.</text>
</comment>
<comment type="subcellular location">
    <subcellularLocation>
        <location evidence="1">Cell membrane</location>
        <topology evidence="1">Multi-pass membrane protein</topology>
    </subcellularLocation>
</comment>
<dbReference type="PANTHER" id="PTHR47089:SF1">
    <property type="entry name" value="GUANOSINE ABC TRANSPORTER PERMEASE PROTEIN NUPP"/>
    <property type="match status" value="1"/>
</dbReference>
<dbReference type="Pfam" id="PF02653">
    <property type="entry name" value="BPD_transp_2"/>
    <property type="match status" value="1"/>
</dbReference>
<protein>
    <submittedName>
        <fullName evidence="7">Simple sugar transport system permease protein</fullName>
    </submittedName>
</protein>
<evidence type="ECO:0000256" key="6">
    <source>
        <dbReference type="SAM" id="Phobius"/>
    </source>
</evidence>
<dbReference type="InterPro" id="IPR001851">
    <property type="entry name" value="ABC_transp_permease"/>
</dbReference>
<feature type="transmembrane region" description="Helical" evidence="6">
    <location>
        <begin position="105"/>
        <end position="124"/>
    </location>
</feature>
<feature type="transmembrane region" description="Helical" evidence="6">
    <location>
        <begin position="237"/>
        <end position="265"/>
    </location>
</feature>
<feature type="transmembrane region" description="Helical" evidence="6">
    <location>
        <begin position="12"/>
        <end position="34"/>
    </location>
</feature>
<evidence type="ECO:0000313" key="8">
    <source>
        <dbReference type="Proteomes" id="UP001646157"/>
    </source>
</evidence>
<evidence type="ECO:0000256" key="2">
    <source>
        <dbReference type="ARBA" id="ARBA00022475"/>
    </source>
</evidence>
<name>A0ABS2NGC6_9BACI</name>
<dbReference type="RefSeq" id="WP_205174067.1">
    <property type="nucleotide sequence ID" value="NZ_JAFBDZ010000003.1"/>
</dbReference>
<accession>A0ABS2NGC6</accession>
<gene>
    <name evidence="7" type="ORF">JOC86_003448</name>
</gene>
<feature type="transmembrane region" description="Helical" evidence="6">
    <location>
        <begin position="189"/>
        <end position="207"/>
    </location>
</feature>
<proteinExistence type="predicted"/>
<evidence type="ECO:0000256" key="5">
    <source>
        <dbReference type="ARBA" id="ARBA00023136"/>
    </source>
</evidence>
<feature type="transmembrane region" description="Helical" evidence="6">
    <location>
        <begin position="79"/>
        <end position="99"/>
    </location>
</feature>
<feature type="transmembrane region" description="Helical" evidence="6">
    <location>
        <begin position="320"/>
        <end position="339"/>
    </location>
</feature>
<evidence type="ECO:0000313" key="7">
    <source>
        <dbReference type="EMBL" id="MBM7586896.1"/>
    </source>
</evidence>
<sequence length="349" mass="37549">MSSRLINIIIPIIAVFLGILVGTIIMIFSGYSPIEGYSALWNGIFGEIYYVGETIRQVTPYILAGLAVAFAFRTGLFNIGVEGQLIVGWLAAVWVGVSFELPKIIHLPLAILAAAVAGALWGFIPGLLKAKFKVHEVIVTIMMNYVALHVTNAIIRTYLSESSDRTENVAETASLASPFFESLTDYSRMHWGIFIAIVCAFIMWFFLEKTTKGYELRAVGFNQHASQYAGMNVGNNIILSMVISGAFAGLAGAMEGLGTFGYASIKGGFTGVGFDGIAVALLGGNAAIGVILAALLFGGLKIGALNMPLEAGVPNELVDIIIALIIFFVASSYMIRWFIERLRNKKGVK</sequence>
<keyword evidence="3 6" id="KW-0812">Transmembrane</keyword>
<keyword evidence="5 6" id="KW-0472">Membrane</keyword>
<organism evidence="7 8">
    <name type="scientific">Rossellomorea pakistanensis</name>
    <dbReference type="NCBI Taxonomy" id="992288"/>
    <lineage>
        <taxon>Bacteria</taxon>
        <taxon>Bacillati</taxon>
        <taxon>Bacillota</taxon>
        <taxon>Bacilli</taxon>
        <taxon>Bacillales</taxon>
        <taxon>Bacillaceae</taxon>
        <taxon>Rossellomorea</taxon>
    </lineage>
</organism>
<keyword evidence="7" id="KW-0813">Transport</keyword>
<evidence type="ECO:0000256" key="1">
    <source>
        <dbReference type="ARBA" id="ARBA00004651"/>
    </source>
</evidence>
<keyword evidence="7" id="KW-0762">Sugar transport</keyword>
<keyword evidence="2" id="KW-1003">Cell membrane</keyword>
<feature type="transmembrane region" description="Helical" evidence="6">
    <location>
        <begin position="277"/>
        <end position="300"/>
    </location>
</feature>